<organism evidence="1 2">
    <name type="scientific">Branchiibius cervicis</name>
    <dbReference type="NCBI Taxonomy" id="908252"/>
    <lineage>
        <taxon>Bacteria</taxon>
        <taxon>Bacillati</taxon>
        <taxon>Actinomycetota</taxon>
        <taxon>Actinomycetes</taxon>
        <taxon>Micrococcales</taxon>
        <taxon>Dermacoccaceae</taxon>
        <taxon>Branchiibius</taxon>
    </lineage>
</organism>
<sequence length="147" mass="16091">MSLDVYLASFDHGSSPDIDWDAVREIVTPFVSLESSDEFATHLVTADGGALCFGFGEGGLFSLNRPAGYDIWYVIFDVARRCRALIMMPDSPFLAAGSEIVPHLPDGFTTEEEVLVFEDADAFVGFVMANHRLAEDRDNRPPSGSQP</sequence>
<gene>
    <name evidence="1" type="ORF">ACFQBT_04280</name>
</gene>
<protein>
    <submittedName>
        <fullName evidence="1">Uncharacterized protein</fullName>
    </submittedName>
</protein>
<accession>A0ABW2APX9</accession>
<reference evidence="2" key="1">
    <citation type="journal article" date="2019" name="Int. J. Syst. Evol. Microbiol.">
        <title>The Global Catalogue of Microorganisms (GCM) 10K type strain sequencing project: providing services to taxonomists for standard genome sequencing and annotation.</title>
        <authorList>
            <consortium name="The Broad Institute Genomics Platform"/>
            <consortium name="The Broad Institute Genome Sequencing Center for Infectious Disease"/>
            <person name="Wu L."/>
            <person name="Ma J."/>
        </authorList>
    </citation>
    <scope>NUCLEOTIDE SEQUENCE [LARGE SCALE GENOMIC DNA]</scope>
    <source>
        <strain evidence="2">NBRC 106593</strain>
    </source>
</reference>
<dbReference type="Proteomes" id="UP001596356">
    <property type="component" value="Unassembled WGS sequence"/>
</dbReference>
<dbReference type="EMBL" id="JBHSWJ010000002">
    <property type="protein sequence ID" value="MFC6713107.1"/>
    <property type="molecule type" value="Genomic_DNA"/>
</dbReference>
<name>A0ABW2APX9_9MICO</name>
<evidence type="ECO:0000313" key="1">
    <source>
        <dbReference type="EMBL" id="MFC6713107.1"/>
    </source>
</evidence>
<keyword evidence="2" id="KW-1185">Reference proteome</keyword>
<evidence type="ECO:0000313" key="2">
    <source>
        <dbReference type="Proteomes" id="UP001596356"/>
    </source>
</evidence>
<comment type="caution">
    <text evidence="1">The sequence shown here is derived from an EMBL/GenBank/DDBJ whole genome shotgun (WGS) entry which is preliminary data.</text>
</comment>
<proteinExistence type="predicted"/>
<dbReference type="RefSeq" id="WP_377820652.1">
    <property type="nucleotide sequence ID" value="NZ_JBHSWJ010000002.1"/>
</dbReference>